<keyword evidence="1" id="KW-0732">Signal</keyword>
<feature type="chain" id="PRO_5046821424" evidence="1">
    <location>
        <begin position="34"/>
        <end position="145"/>
    </location>
</feature>
<dbReference type="EMBL" id="JAOWKW010000008">
    <property type="protein sequence ID" value="MCV2879324.1"/>
    <property type="molecule type" value="Genomic_DNA"/>
</dbReference>
<gene>
    <name evidence="2" type="ORF">OE699_10695</name>
</gene>
<evidence type="ECO:0000256" key="1">
    <source>
        <dbReference type="SAM" id="SignalP"/>
    </source>
</evidence>
<keyword evidence="3" id="KW-1185">Reference proteome</keyword>
<dbReference type="RefSeq" id="WP_263847998.1">
    <property type="nucleotide sequence ID" value="NZ_JAOWKW010000008.1"/>
</dbReference>
<reference evidence="2 3" key="1">
    <citation type="submission" date="2022-10" db="EMBL/GenBank/DDBJ databases">
        <title>Sinirhodobacter sp. nov., isolated from ocean surface sediments.</title>
        <authorList>
            <person name="He W."/>
            <person name="Wang L."/>
            <person name="Zhang D.-F."/>
        </authorList>
    </citation>
    <scope>NUCLEOTIDE SEQUENCE [LARGE SCALE GENOMIC DNA]</scope>
    <source>
        <strain evidence="2 3">WL0115</strain>
    </source>
</reference>
<organism evidence="2 3">
    <name type="scientific">Sedimentimonas flavescens</name>
    <dbReference type="NCBI Taxonomy" id="2851012"/>
    <lineage>
        <taxon>Bacteria</taxon>
        <taxon>Pseudomonadati</taxon>
        <taxon>Pseudomonadota</taxon>
        <taxon>Alphaproteobacteria</taxon>
        <taxon>Rhodobacterales</taxon>
        <taxon>Rhodobacter group</taxon>
        <taxon>Sedimentimonas</taxon>
    </lineage>
</organism>
<name>A0ABT3A0T5_9RHOB</name>
<evidence type="ECO:0000313" key="2">
    <source>
        <dbReference type="EMBL" id="MCV2879324.1"/>
    </source>
</evidence>
<protein>
    <submittedName>
        <fullName evidence="2">Uncharacterized protein</fullName>
    </submittedName>
</protein>
<evidence type="ECO:0000313" key="3">
    <source>
        <dbReference type="Proteomes" id="UP001526166"/>
    </source>
</evidence>
<proteinExistence type="predicted"/>
<sequence length="145" mass="16098">MPDRTPQSSVGRKRLHRRSFIALAAAFPFAAHADQDLGEDWIVLAESKINLLKNFSIIPVTLNKGLFAGLVIEAVDNPIFIESVEVTFSNGETTELAVRSIISEGRRTRKMLLPGLVRGIRLIKIIYKRVPVGGTTTVRIYGRQV</sequence>
<feature type="signal peptide" evidence="1">
    <location>
        <begin position="1"/>
        <end position="33"/>
    </location>
</feature>
<dbReference type="Proteomes" id="UP001526166">
    <property type="component" value="Unassembled WGS sequence"/>
</dbReference>
<accession>A0ABT3A0T5</accession>
<comment type="caution">
    <text evidence="2">The sequence shown here is derived from an EMBL/GenBank/DDBJ whole genome shotgun (WGS) entry which is preliminary data.</text>
</comment>